<gene>
    <name evidence="1" type="ORF">HanXRQr2_Chr07g0315781</name>
</gene>
<sequence>MKTLPHVFTLQLQMKRLDFQQFRRPLCSIKTQKGGIMRKMKRKKGMIFVEEASSCLLEFHQQFVEELNQHGIDEAAPKKILELMINPDFTIFVSGSTRLQYAIGRFITVVDNPPSHKRQKVTGLFRLEEKKAHLPLVLIKLF</sequence>
<accession>A0A9K3IP17</accession>
<proteinExistence type="predicted"/>
<protein>
    <submittedName>
        <fullName evidence="1">Transcription factor GARP-G2-like family</fullName>
    </submittedName>
</protein>
<dbReference type="Gramene" id="mRNA:HanXRQr2_Chr07g0315781">
    <property type="protein sequence ID" value="mRNA:HanXRQr2_Chr07g0315781"/>
    <property type="gene ID" value="HanXRQr2_Chr07g0315781"/>
</dbReference>
<reference evidence="1" key="1">
    <citation type="journal article" date="2017" name="Nature">
        <title>The sunflower genome provides insights into oil metabolism, flowering and Asterid evolution.</title>
        <authorList>
            <person name="Badouin H."/>
            <person name="Gouzy J."/>
            <person name="Grassa C.J."/>
            <person name="Murat F."/>
            <person name="Staton S.E."/>
            <person name="Cottret L."/>
            <person name="Lelandais-Briere C."/>
            <person name="Owens G.L."/>
            <person name="Carrere S."/>
            <person name="Mayjonade B."/>
            <person name="Legrand L."/>
            <person name="Gill N."/>
            <person name="Kane N.C."/>
            <person name="Bowers J.E."/>
            <person name="Hubner S."/>
            <person name="Bellec A."/>
            <person name="Berard A."/>
            <person name="Berges H."/>
            <person name="Blanchet N."/>
            <person name="Boniface M.C."/>
            <person name="Brunel D."/>
            <person name="Catrice O."/>
            <person name="Chaidir N."/>
            <person name="Claudel C."/>
            <person name="Donnadieu C."/>
            <person name="Faraut T."/>
            <person name="Fievet G."/>
            <person name="Helmstetter N."/>
            <person name="King M."/>
            <person name="Knapp S.J."/>
            <person name="Lai Z."/>
            <person name="Le Paslier M.C."/>
            <person name="Lippi Y."/>
            <person name="Lorenzon L."/>
            <person name="Mandel J.R."/>
            <person name="Marage G."/>
            <person name="Marchand G."/>
            <person name="Marquand E."/>
            <person name="Bret-Mestries E."/>
            <person name="Morien E."/>
            <person name="Nambeesan S."/>
            <person name="Nguyen T."/>
            <person name="Pegot-Espagnet P."/>
            <person name="Pouilly N."/>
            <person name="Raftis F."/>
            <person name="Sallet E."/>
            <person name="Schiex T."/>
            <person name="Thomas J."/>
            <person name="Vandecasteele C."/>
            <person name="Vares D."/>
            <person name="Vear F."/>
            <person name="Vautrin S."/>
            <person name="Crespi M."/>
            <person name="Mangin B."/>
            <person name="Burke J.M."/>
            <person name="Salse J."/>
            <person name="Munos S."/>
            <person name="Vincourt P."/>
            <person name="Rieseberg L.H."/>
            <person name="Langlade N.B."/>
        </authorList>
    </citation>
    <scope>NUCLEOTIDE SEQUENCE</scope>
    <source>
        <tissue evidence="1">Leaves</tissue>
    </source>
</reference>
<reference evidence="1" key="2">
    <citation type="submission" date="2020-06" db="EMBL/GenBank/DDBJ databases">
        <title>Helianthus annuus Genome sequencing and assembly Release 2.</title>
        <authorList>
            <person name="Gouzy J."/>
            <person name="Langlade N."/>
            <person name="Munos S."/>
        </authorList>
    </citation>
    <scope>NUCLEOTIDE SEQUENCE</scope>
    <source>
        <tissue evidence="1">Leaves</tissue>
    </source>
</reference>
<evidence type="ECO:0000313" key="2">
    <source>
        <dbReference type="Proteomes" id="UP000215914"/>
    </source>
</evidence>
<dbReference type="Proteomes" id="UP000215914">
    <property type="component" value="Unassembled WGS sequence"/>
</dbReference>
<dbReference type="AlphaFoldDB" id="A0A9K3IP17"/>
<organism evidence="1 2">
    <name type="scientific">Helianthus annuus</name>
    <name type="common">Common sunflower</name>
    <dbReference type="NCBI Taxonomy" id="4232"/>
    <lineage>
        <taxon>Eukaryota</taxon>
        <taxon>Viridiplantae</taxon>
        <taxon>Streptophyta</taxon>
        <taxon>Embryophyta</taxon>
        <taxon>Tracheophyta</taxon>
        <taxon>Spermatophyta</taxon>
        <taxon>Magnoliopsida</taxon>
        <taxon>eudicotyledons</taxon>
        <taxon>Gunneridae</taxon>
        <taxon>Pentapetalae</taxon>
        <taxon>asterids</taxon>
        <taxon>campanulids</taxon>
        <taxon>Asterales</taxon>
        <taxon>Asteraceae</taxon>
        <taxon>Asteroideae</taxon>
        <taxon>Heliantheae alliance</taxon>
        <taxon>Heliantheae</taxon>
        <taxon>Helianthus</taxon>
    </lineage>
</organism>
<dbReference type="EMBL" id="MNCJ02000322">
    <property type="protein sequence ID" value="KAF5800418.1"/>
    <property type="molecule type" value="Genomic_DNA"/>
</dbReference>
<dbReference type="Gene3D" id="1.10.10.60">
    <property type="entry name" value="Homeodomain-like"/>
    <property type="match status" value="1"/>
</dbReference>
<keyword evidence="2" id="KW-1185">Reference proteome</keyword>
<name>A0A9K3IP17_HELAN</name>
<comment type="caution">
    <text evidence="1">The sequence shown here is derived from an EMBL/GenBank/DDBJ whole genome shotgun (WGS) entry which is preliminary data.</text>
</comment>
<evidence type="ECO:0000313" key="1">
    <source>
        <dbReference type="EMBL" id="KAF5800418.1"/>
    </source>
</evidence>